<accession>A0ABN7ZI73</accession>
<keyword evidence="8" id="KW-0653">Protein transport</keyword>
<feature type="domain" description="Trimeric autotransporter adhesin YadA-like head" evidence="13">
    <location>
        <begin position="529"/>
        <end position="553"/>
    </location>
</feature>
<dbReference type="InterPro" id="IPR008635">
    <property type="entry name" value="Coiled_stalk_dom"/>
</dbReference>
<keyword evidence="5" id="KW-1134">Transmembrane beta strand</keyword>
<feature type="domain" description="Trimeric autotransporter adhesin YadA-like head" evidence="13">
    <location>
        <begin position="394"/>
        <end position="419"/>
    </location>
</feature>
<sequence length="669" mass="66026">MASRIVGQARHRACAARLLPIAMAATCLLFAGGTSGATICLRNSDGTYDTLRTGGDTLYTGNGNQAGIVGGSISFTPEVGEGSGGTMNSFITGLGSGGMPLSVVQGGRSGMGVVGKGDTTLAQTSFGGGAGNPCGVGGANASNTAAMVADVQAMAEAVAATQGEIITNAPRSAAAALATGQNATAVGRGSVADRDNAVSMGVAGGERQITHVAPGTSGTDATNLAQMQAADAATLYKSRAYTDAKTAHVVRYDVDASGQPLHTVTLSDGDGVPMRLRNVAAGVAETDAANVGQVQAGDRQTLSDANRYTDWRTRNAIEYDVDAMGQRAGSVTLAGGGAGPVTIRNVAAAVTDNEAVNLAQMRAGDAATLDAGERYTDRRLRHVRLTSALDDAQAAGNESVAIGGNASASGANSVAIGTAAMAAQAGSVALGVDAHATAADSVALGNRAIASRGAEQYVDPISGQARRSAGEVSVGTSGAERQITHVADGHQASDAVNLRQLQSGLSSARGYVDERIAIYPGGSMPAPVATADNAVAIGPGSVADRANSVSVGAAGNARQLTNVAPGTAPTDAVTVQQLGAVSEQARRLVSASGAMSAAMAAMQPNARAEGPLSVSVGTGTYGGTAALAAGINYYASNRVLVNLKASAAVGSGLSGNQLFAVGAGATFGF</sequence>
<evidence type="ECO:0000256" key="11">
    <source>
        <dbReference type="SAM" id="SignalP"/>
    </source>
</evidence>
<evidence type="ECO:0000256" key="9">
    <source>
        <dbReference type="ARBA" id="ARBA00023136"/>
    </source>
</evidence>
<evidence type="ECO:0000313" key="16">
    <source>
        <dbReference type="Proteomes" id="UP000721236"/>
    </source>
</evidence>
<dbReference type="Pfam" id="PF05658">
    <property type="entry name" value="YadA_head"/>
    <property type="match status" value="4"/>
</dbReference>
<feature type="domain" description="Trimeric autotransporter adhesin YadA-like stalk" evidence="14">
    <location>
        <begin position="208"/>
        <end position="234"/>
    </location>
</feature>
<evidence type="ECO:0000313" key="15">
    <source>
        <dbReference type="EMBL" id="CAG9183971.1"/>
    </source>
</evidence>
<dbReference type="Gene3D" id="2.150.10.10">
    <property type="entry name" value="Serralysin-like metalloprotease, C-terminal"/>
    <property type="match status" value="2"/>
</dbReference>
<dbReference type="EMBL" id="CAJZAH010000010">
    <property type="protein sequence ID" value="CAG9183971.1"/>
    <property type="molecule type" value="Genomic_DNA"/>
</dbReference>
<feature type="signal peptide" evidence="11">
    <location>
        <begin position="1"/>
        <end position="24"/>
    </location>
</feature>
<feature type="domain" description="Trimeric autotransporter adhesin YadA-like head" evidence="13">
    <location>
        <begin position="178"/>
        <end position="201"/>
    </location>
</feature>
<feature type="chain" id="PRO_5045039780" description="Adhesin" evidence="11">
    <location>
        <begin position="25"/>
        <end position="669"/>
    </location>
</feature>
<keyword evidence="7 11" id="KW-0732">Signal</keyword>
<keyword evidence="6" id="KW-0812">Transmembrane</keyword>
<dbReference type="Gene3D" id="3.30.1300.30">
    <property type="entry name" value="GSPII I/J protein-like"/>
    <property type="match status" value="1"/>
</dbReference>
<protein>
    <recommendedName>
        <fullName evidence="17">Adhesin</fullName>
    </recommendedName>
</protein>
<evidence type="ECO:0000256" key="6">
    <source>
        <dbReference type="ARBA" id="ARBA00022692"/>
    </source>
</evidence>
<evidence type="ECO:0000256" key="1">
    <source>
        <dbReference type="ARBA" id="ARBA00004241"/>
    </source>
</evidence>
<keyword evidence="4" id="KW-0813">Transport</keyword>
<comment type="caution">
    <text evidence="15">The sequence shown here is derived from an EMBL/GenBank/DDBJ whole genome shotgun (WGS) entry which is preliminary data.</text>
</comment>
<evidence type="ECO:0000256" key="7">
    <source>
        <dbReference type="ARBA" id="ARBA00022729"/>
    </source>
</evidence>
<dbReference type="SUPFAM" id="SSF101967">
    <property type="entry name" value="Adhesin YadA, collagen-binding domain"/>
    <property type="match status" value="3"/>
</dbReference>
<feature type="domain" description="Trimeric autotransporter adhesin YadA-like stalk" evidence="14">
    <location>
        <begin position="559"/>
        <end position="587"/>
    </location>
</feature>
<feature type="domain" description="Trimeric autotransporter adhesin YadA-like stalk" evidence="14">
    <location>
        <begin position="277"/>
        <end position="313"/>
    </location>
</feature>
<dbReference type="InterPro" id="IPR045584">
    <property type="entry name" value="Pilin-like"/>
</dbReference>
<name>A0ABN7ZI73_9BURK</name>
<evidence type="ECO:0000256" key="3">
    <source>
        <dbReference type="ARBA" id="ARBA00005848"/>
    </source>
</evidence>
<evidence type="ECO:0008006" key="17">
    <source>
        <dbReference type="Google" id="ProtNLM"/>
    </source>
</evidence>
<dbReference type="Pfam" id="PF03895">
    <property type="entry name" value="YadA_anchor"/>
    <property type="match status" value="1"/>
</dbReference>
<reference evidence="15 16" key="1">
    <citation type="submission" date="2021-08" db="EMBL/GenBank/DDBJ databases">
        <authorList>
            <person name="Peeters C."/>
        </authorList>
    </citation>
    <scope>NUCLEOTIDE SEQUENCE [LARGE SCALE GENOMIC DNA]</scope>
    <source>
        <strain evidence="15 16">LMG 21510</strain>
    </source>
</reference>
<dbReference type="Gene3D" id="2.60.40.4050">
    <property type="match status" value="1"/>
</dbReference>
<proteinExistence type="inferred from homology"/>
<evidence type="ECO:0000256" key="10">
    <source>
        <dbReference type="ARBA" id="ARBA00023237"/>
    </source>
</evidence>
<dbReference type="Pfam" id="PF05662">
    <property type="entry name" value="YadA_stalk"/>
    <property type="match status" value="5"/>
</dbReference>
<organism evidence="15 16">
    <name type="scientific">Cupriavidus respiraculi</name>
    <dbReference type="NCBI Taxonomy" id="195930"/>
    <lineage>
        <taxon>Bacteria</taxon>
        <taxon>Pseudomonadati</taxon>
        <taxon>Pseudomonadota</taxon>
        <taxon>Betaproteobacteria</taxon>
        <taxon>Burkholderiales</taxon>
        <taxon>Burkholderiaceae</taxon>
        <taxon>Cupriavidus</taxon>
    </lineage>
</organism>
<feature type="domain" description="Trimeric autotransporter adhesin YadA-like head" evidence="13">
    <location>
        <begin position="425"/>
        <end position="448"/>
    </location>
</feature>
<evidence type="ECO:0000259" key="14">
    <source>
        <dbReference type="Pfam" id="PF05662"/>
    </source>
</evidence>
<dbReference type="InterPro" id="IPR005594">
    <property type="entry name" value="YadA_C"/>
</dbReference>
<feature type="domain" description="Trimeric autotransporter adhesin YadA-like C-terminal membrane anchor" evidence="12">
    <location>
        <begin position="604"/>
        <end position="669"/>
    </location>
</feature>
<feature type="domain" description="Trimeric autotransporter adhesin YadA-like stalk" evidence="14">
    <location>
        <begin position="482"/>
        <end position="514"/>
    </location>
</feature>
<dbReference type="Proteomes" id="UP000721236">
    <property type="component" value="Unassembled WGS sequence"/>
</dbReference>
<evidence type="ECO:0000259" key="13">
    <source>
        <dbReference type="Pfam" id="PF05658"/>
    </source>
</evidence>
<evidence type="ECO:0000256" key="2">
    <source>
        <dbReference type="ARBA" id="ARBA00004442"/>
    </source>
</evidence>
<dbReference type="Gene3D" id="6.10.250.2040">
    <property type="match status" value="2"/>
</dbReference>
<comment type="subcellular location">
    <subcellularLocation>
        <location evidence="2">Cell outer membrane</location>
    </subcellularLocation>
    <subcellularLocation>
        <location evidence="1">Cell surface</location>
    </subcellularLocation>
</comment>
<dbReference type="SUPFAM" id="SSF54523">
    <property type="entry name" value="Pili subunits"/>
    <property type="match status" value="1"/>
</dbReference>
<dbReference type="InterPro" id="IPR011049">
    <property type="entry name" value="Serralysin-like_metalloprot_C"/>
</dbReference>
<comment type="similarity">
    <text evidence="3">Belongs to the autotransporter-2 (AT-2) (TC 1.B.40) family.</text>
</comment>
<keyword evidence="10" id="KW-0998">Cell outer membrane</keyword>
<keyword evidence="16" id="KW-1185">Reference proteome</keyword>
<keyword evidence="9" id="KW-0472">Membrane</keyword>
<feature type="domain" description="Trimeric autotransporter adhesin YadA-like stalk" evidence="14">
    <location>
        <begin position="343"/>
        <end position="376"/>
    </location>
</feature>
<evidence type="ECO:0000256" key="5">
    <source>
        <dbReference type="ARBA" id="ARBA00022452"/>
    </source>
</evidence>
<dbReference type="InterPro" id="IPR008640">
    <property type="entry name" value="Adhesin_Head_dom"/>
</dbReference>
<gene>
    <name evidence="15" type="ORF">LMG21510_04991</name>
</gene>
<evidence type="ECO:0000256" key="8">
    <source>
        <dbReference type="ARBA" id="ARBA00022927"/>
    </source>
</evidence>
<evidence type="ECO:0000256" key="4">
    <source>
        <dbReference type="ARBA" id="ARBA00022448"/>
    </source>
</evidence>
<evidence type="ECO:0000259" key="12">
    <source>
        <dbReference type="Pfam" id="PF03895"/>
    </source>
</evidence>